<dbReference type="InterPro" id="IPR036873">
    <property type="entry name" value="Rhodanese-like_dom_sf"/>
</dbReference>
<dbReference type="SUPFAM" id="SSF52540">
    <property type="entry name" value="P-loop containing nucleoside triphosphate hydrolases"/>
    <property type="match status" value="1"/>
</dbReference>
<dbReference type="Gene3D" id="3.40.250.10">
    <property type="entry name" value="Rhodanese-like domain"/>
    <property type="match status" value="1"/>
</dbReference>
<dbReference type="PANTHER" id="PTHR30401">
    <property type="entry name" value="TRNA 2-SELENOURIDINE SYNTHASE"/>
    <property type="match status" value="1"/>
</dbReference>
<name>A0A520RYL9_9GAMM</name>
<evidence type="ECO:0000256" key="2">
    <source>
        <dbReference type="HAMAP-Rule" id="MF_01622"/>
    </source>
</evidence>
<dbReference type="GO" id="GO:0043828">
    <property type="term" value="F:tRNA 2-selenouridine synthase activity"/>
    <property type="evidence" value="ECO:0007669"/>
    <property type="project" value="UniProtKB-EC"/>
</dbReference>
<dbReference type="AlphaFoldDB" id="A0A520RYL9"/>
<dbReference type="NCBIfam" id="NF008751">
    <property type="entry name" value="PRK11784.1-3"/>
    <property type="match status" value="1"/>
</dbReference>
<dbReference type="Proteomes" id="UP000316199">
    <property type="component" value="Unassembled WGS sequence"/>
</dbReference>
<feature type="domain" description="Rhodanese" evidence="3">
    <location>
        <begin position="6"/>
        <end position="129"/>
    </location>
</feature>
<feature type="active site" description="S-selanylcysteine intermediate" evidence="2">
    <location>
        <position position="89"/>
    </location>
</feature>
<evidence type="ECO:0000313" key="4">
    <source>
        <dbReference type="EMBL" id="RZO75264.1"/>
    </source>
</evidence>
<dbReference type="SMART" id="SM00450">
    <property type="entry name" value="RHOD"/>
    <property type="match status" value="1"/>
</dbReference>
<dbReference type="SUPFAM" id="SSF52821">
    <property type="entry name" value="Rhodanese/Cell cycle control phosphatase"/>
    <property type="match status" value="1"/>
</dbReference>
<dbReference type="InterPro" id="IPR017582">
    <property type="entry name" value="SelU"/>
</dbReference>
<dbReference type="Pfam" id="PF26341">
    <property type="entry name" value="AAA_SelU"/>
    <property type="match status" value="1"/>
</dbReference>
<dbReference type="EC" id="2.9.1.3" evidence="2"/>
<dbReference type="InterPro" id="IPR001763">
    <property type="entry name" value="Rhodanese-like_dom"/>
</dbReference>
<keyword evidence="2" id="KW-0808">Transferase</keyword>
<comment type="catalytic activity">
    <reaction evidence="2">
        <text>5-methylaminomethyl-2-thiouridine(34) in tRNA + (2E)-geranyl diphosphate = 5-methylaminomethyl-S-(2E)-geranyl-thiouridine(34) in tRNA + diphosphate</text>
        <dbReference type="Rhea" id="RHEA:14085"/>
        <dbReference type="Rhea" id="RHEA-COMP:10195"/>
        <dbReference type="Rhea" id="RHEA-COMP:14654"/>
        <dbReference type="ChEBI" id="CHEBI:33019"/>
        <dbReference type="ChEBI" id="CHEBI:58057"/>
        <dbReference type="ChEBI" id="CHEBI:74455"/>
        <dbReference type="ChEBI" id="CHEBI:140632"/>
    </reaction>
</comment>
<dbReference type="PANTHER" id="PTHR30401:SF0">
    <property type="entry name" value="TRNA 2-SELENOURIDINE SYNTHASE"/>
    <property type="match status" value="1"/>
</dbReference>
<dbReference type="HAMAP" id="MF_01622">
    <property type="entry name" value="tRNA_sel_U_synth"/>
    <property type="match status" value="1"/>
</dbReference>
<protein>
    <recommendedName>
        <fullName evidence="2">tRNA 2-selenouridine synthase</fullName>
        <ecNumber evidence="2">2.9.1.3</ecNumber>
    </recommendedName>
</protein>
<comment type="catalytic activity">
    <reaction evidence="2">
        <text>5-methylaminomethyl-2-(Se-phospho)selenouridine(34) in tRNA + H2O = 5-methylaminomethyl-2-selenouridine(34) in tRNA + phosphate</text>
        <dbReference type="Rhea" id="RHEA:60176"/>
        <dbReference type="Rhea" id="RHEA-COMP:10196"/>
        <dbReference type="Rhea" id="RHEA-COMP:15523"/>
        <dbReference type="ChEBI" id="CHEBI:15377"/>
        <dbReference type="ChEBI" id="CHEBI:43474"/>
        <dbReference type="ChEBI" id="CHEBI:82743"/>
        <dbReference type="ChEBI" id="CHEBI:143702"/>
    </reaction>
</comment>
<dbReference type="PROSITE" id="PS50206">
    <property type="entry name" value="RHODANESE_3"/>
    <property type="match status" value="1"/>
</dbReference>
<comment type="subunit">
    <text evidence="2">Monomer.</text>
</comment>
<comment type="catalytic activity">
    <reaction evidence="2">
        <text>5-methylaminomethyl-2-thiouridine(34) in tRNA + selenophosphate + (2E)-geranyl diphosphate + H2O + H(+) = 5-methylaminomethyl-2-selenouridine(34) in tRNA + (2E)-thiogeraniol + phosphate + diphosphate</text>
        <dbReference type="Rhea" id="RHEA:42716"/>
        <dbReference type="Rhea" id="RHEA-COMP:10195"/>
        <dbReference type="Rhea" id="RHEA-COMP:10196"/>
        <dbReference type="ChEBI" id="CHEBI:15377"/>
        <dbReference type="ChEBI" id="CHEBI:15378"/>
        <dbReference type="ChEBI" id="CHEBI:16144"/>
        <dbReference type="ChEBI" id="CHEBI:33019"/>
        <dbReference type="ChEBI" id="CHEBI:43474"/>
        <dbReference type="ChEBI" id="CHEBI:58057"/>
        <dbReference type="ChEBI" id="CHEBI:74455"/>
        <dbReference type="ChEBI" id="CHEBI:82743"/>
        <dbReference type="ChEBI" id="CHEBI:143703"/>
        <dbReference type="EC" id="2.9.1.3"/>
    </reaction>
</comment>
<dbReference type="InterPro" id="IPR027417">
    <property type="entry name" value="P-loop_NTPase"/>
</dbReference>
<keyword evidence="1 2" id="KW-0711">Selenium</keyword>
<comment type="caution">
    <text evidence="4">The sequence shown here is derived from an EMBL/GenBank/DDBJ whole genome shotgun (WGS) entry which is preliminary data.</text>
</comment>
<dbReference type="Pfam" id="PF00581">
    <property type="entry name" value="Rhodanese"/>
    <property type="match status" value="1"/>
</dbReference>
<dbReference type="GO" id="GO:0002098">
    <property type="term" value="P:tRNA wobble uridine modification"/>
    <property type="evidence" value="ECO:0007669"/>
    <property type="project" value="UniProtKB-UniRule"/>
</dbReference>
<dbReference type="NCBIfam" id="TIGR03167">
    <property type="entry name" value="tRNA_sel_U_synt"/>
    <property type="match status" value="1"/>
</dbReference>
<dbReference type="NCBIfam" id="NF008750">
    <property type="entry name" value="PRK11784.1-2"/>
    <property type="match status" value="1"/>
</dbReference>
<reference evidence="4 5" key="1">
    <citation type="submission" date="2019-02" db="EMBL/GenBank/DDBJ databases">
        <title>Prokaryotic population dynamics and viral predation in marine succession experiment using metagenomics: the confinement effect.</title>
        <authorList>
            <person name="Haro-Moreno J.M."/>
            <person name="Rodriguez-Valera F."/>
            <person name="Lopez-Perez M."/>
        </authorList>
    </citation>
    <scope>NUCLEOTIDE SEQUENCE [LARGE SCALE GENOMIC DNA]</scope>
    <source>
        <strain evidence="4">MED-G157</strain>
    </source>
</reference>
<proteinExistence type="inferred from homology"/>
<accession>A0A520RYL9</accession>
<evidence type="ECO:0000313" key="5">
    <source>
        <dbReference type="Proteomes" id="UP000316199"/>
    </source>
</evidence>
<comment type="similarity">
    <text evidence="2">Belongs to the SelU family.</text>
</comment>
<organism evidence="4 5">
    <name type="scientific">OM182 bacterium</name>
    <dbReference type="NCBI Taxonomy" id="2510334"/>
    <lineage>
        <taxon>Bacteria</taxon>
        <taxon>Pseudomonadati</taxon>
        <taxon>Pseudomonadota</taxon>
        <taxon>Gammaproteobacteria</taxon>
        <taxon>OMG group</taxon>
        <taxon>OM182 clade</taxon>
    </lineage>
</organism>
<dbReference type="EMBL" id="SHAG01000041">
    <property type="protein sequence ID" value="RZO75264.1"/>
    <property type="molecule type" value="Genomic_DNA"/>
</dbReference>
<comment type="function">
    <text evidence="2">Involved in the post-transcriptional modification of the uridine at the wobble position (U34) of tRNA(Lys), tRNA(Glu) and tRNA(Gln). Catalyzes the conversion of 2-thiouridine (S2U-RNA) to 2-selenouridine (Se2U-RNA). Acts in a two-step process involving geranylation of 2-thiouridine (S2U) to S-geranyl-2-thiouridine (geS2U) and subsequent selenation of the latter derivative to 2-selenouridine (Se2U) in the tRNA chain.</text>
</comment>
<evidence type="ECO:0000256" key="1">
    <source>
        <dbReference type="ARBA" id="ARBA00023266"/>
    </source>
</evidence>
<dbReference type="GO" id="GO:0016765">
    <property type="term" value="F:transferase activity, transferring alkyl or aryl (other than methyl) groups"/>
    <property type="evidence" value="ECO:0007669"/>
    <property type="project" value="UniProtKB-UniRule"/>
</dbReference>
<evidence type="ECO:0000259" key="3">
    <source>
        <dbReference type="PROSITE" id="PS50206"/>
    </source>
</evidence>
<gene>
    <name evidence="4" type="primary">mnmH</name>
    <name evidence="2" type="synonym">selU</name>
    <name evidence="4" type="ORF">EVA68_07400</name>
</gene>
<comment type="catalytic activity">
    <reaction evidence="2">
        <text>5-methylaminomethyl-S-(2E)-geranyl-thiouridine(34) in tRNA + selenophosphate + H(+) = 5-methylaminomethyl-2-(Se-phospho)selenouridine(34) in tRNA + (2E)-thiogeraniol</text>
        <dbReference type="Rhea" id="RHEA:60172"/>
        <dbReference type="Rhea" id="RHEA-COMP:14654"/>
        <dbReference type="Rhea" id="RHEA-COMP:15523"/>
        <dbReference type="ChEBI" id="CHEBI:15378"/>
        <dbReference type="ChEBI" id="CHEBI:16144"/>
        <dbReference type="ChEBI" id="CHEBI:140632"/>
        <dbReference type="ChEBI" id="CHEBI:143702"/>
        <dbReference type="ChEBI" id="CHEBI:143703"/>
    </reaction>
</comment>
<sequence length="352" mass="40049">MFKELFERDVPLLDIRAPVEYSVGAFPNSRNLPILTDEERHQVGLIYKAEGPRAAEDLGFKLVSGPVKATRVQNWISFIEDYPETHLYCWRGGKRSEIACQWLSDLGYKVPRVAGGYKALRNFLLEKIERPPSFILIGGNTGSGKTELILKLSGGIDLEGIASHRGSAFGKRALPQPSQITFENAVAVQLIKNQAEPIIILEDEGRLIGRIQIPLKIKTSMDNSPVVVLEAPKEHRIERILNDYVICQYKELSELHGTRAFELFSDQMLAATDAIRRRLGGERHREVRALMEKALFEHSEGNLEGHRKWIDFLLSEYYDPMYAYQMKNKSERILFSGTSDMIQDWLGNHYSS</sequence>
<dbReference type="InterPro" id="IPR058840">
    <property type="entry name" value="AAA_SelU"/>
</dbReference>